<evidence type="ECO:0000256" key="5">
    <source>
        <dbReference type="ARBA" id="ARBA00023277"/>
    </source>
</evidence>
<evidence type="ECO:0000256" key="1">
    <source>
        <dbReference type="ARBA" id="ARBA00001946"/>
    </source>
</evidence>
<dbReference type="RefSeq" id="WP_111678359.1">
    <property type="nucleotide sequence ID" value="NZ_CP065054.1"/>
</dbReference>
<keyword evidence="3" id="KW-0378">Hydrolase</keyword>
<evidence type="ECO:0000313" key="7">
    <source>
        <dbReference type="Proteomes" id="UP000255476"/>
    </source>
</evidence>
<keyword evidence="4" id="KW-0460">Magnesium</keyword>
<dbReference type="InterPro" id="IPR006879">
    <property type="entry name" value="YdjC-like"/>
</dbReference>
<gene>
    <name evidence="6" type="ORF">NCTC7023_01046</name>
</gene>
<dbReference type="EMBL" id="UHHT01000001">
    <property type="protein sequence ID" value="SUO81697.1"/>
    <property type="molecule type" value="Genomic_DNA"/>
</dbReference>
<dbReference type="AlphaFoldDB" id="A0AAJ1PMG4"/>
<dbReference type="Proteomes" id="UP000255476">
    <property type="component" value="Unassembled WGS sequence"/>
</dbReference>
<proteinExistence type="predicted"/>
<dbReference type="GO" id="GO:0000272">
    <property type="term" value="P:polysaccharide catabolic process"/>
    <property type="evidence" value="ECO:0007669"/>
    <property type="project" value="InterPro"/>
</dbReference>
<dbReference type="InterPro" id="IPR022948">
    <property type="entry name" value="COD_ChbG_bac"/>
</dbReference>
<dbReference type="Gene3D" id="3.20.20.370">
    <property type="entry name" value="Glycoside hydrolase/deacetylase"/>
    <property type="match status" value="1"/>
</dbReference>
<dbReference type="PANTHER" id="PTHR31609:SF1">
    <property type="entry name" value="CARBOHYDRATE DEACETYLASE"/>
    <property type="match status" value="1"/>
</dbReference>
<comment type="caution">
    <text evidence="6">The sequence shown here is derived from an EMBL/GenBank/DDBJ whole genome shotgun (WGS) entry which is preliminary data.</text>
</comment>
<dbReference type="SUPFAM" id="SSF88713">
    <property type="entry name" value="Glycoside hydrolase/deacetylase"/>
    <property type="match status" value="1"/>
</dbReference>
<reference evidence="6 7" key="1">
    <citation type="submission" date="2018-06" db="EMBL/GenBank/DDBJ databases">
        <authorList>
            <consortium name="Pathogen Informatics"/>
            <person name="Doyle S."/>
        </authorList>
    </citation>
    <scope>NUCLEOTIDE SEQUENCE [LARGE SCALE GENOMIC DNA]</scope>
    <source>
        <strain evidence="6 7">NCTC7023</strain>
    </source>
</reference>
<dbReference type="GO" id="GO:0046872">
    <property type="term" value="F:metal ion binding"/>
    <property type="evidence" value="ECO:0007669"/>
    <property type="project" value="UniProtKB-KW"/>
</dbReference>
<organism evidence="6 7">
    <name type="scientific">Streptococcus equi subsp. zooepidemicus</name>
    <dbReference type="NCBI Taxonomy" id="40041"/>
    <lineage>
        <taxon>Bacteria</taxon>
        <taxon>Bacillati</taxon>
        <taxon>Bacillota</taxon>
        <taxon>Bacilli</taxon>
        <taxon>Lactobacillales</taxon>
        <taxon>Streptococcaceae</taxon>
        <taxon>Streptococcus</taxon>
    </lineage>
</organism>
<protein>
    <submittedName>
        <fullName evidence="6">Uncharacterized protein conserved in bacteria</fullName>
    </submittedName>
</protein>
<accession>A0AAJ1PMG4</accession>
<name>A0AAJ1PMG4_STRSZ</name>
<dbReference type="GO" id="GO:0019213">
    <property type="term" value="F:deacetylase activity"/>
    <property type="evidence" value="ECO:0007669"/>
    <property type="project" value="TreeGrafter"/>
</dbReference>
<keyword evidence="5" id="KW-0119">Carbohydrate metabolism</keyword>
<keyword evidence="2" id="KW-0479">Metal-binding</keyword>
<dbReference type="PANTHER" id="PTHR31609">
    <property type="entry name" value="YDJC DEACETYLASE FAMILY MEMBER"/>
    <property type="match status" value="1"/>
</dbReference>
<sequence>MKKVIINADDFGYSPAVNAGIIKAFQDGILTSTTLMANMPGCDEAIMLAKENPDLGVGVHMVLTCGESMTKGKTISQQGKFYSLKNYHENRFKIDDEEIYQEWCCQIDYLLDEGLKPTHIDSHHHLHTFPENLLISQRIAQRYGLPLRNAYGLEINIDLPNQIGATGFFDLTNYPHIRDLSKSIESDKIACLTEVEKLLDQIEDNTITELMVHPAYVDEILYFNSSFNIARVKEVSLLCDQDVAQLFKDFNIQLYHYGNITF</sequence>
<evidence type="ECO:0000256" key="4">
    <source>
        <dbReference type="ARBA" id="ARBA00022842"/>
    </source>
</evidence>
<evidence type="ECO:0000256" key="3">
    <source>
        <dbReference type="ARBA" id="ARBA00022801"/>
    </source>
</evidence>
<dbReference type="Pfam" id="PF04794">
    <property type="entry name" value="YdjC"/>
    <property type="match status" value="1"/>
</dbReference>
<dbReference type="InterPro" id="IPR011330">
    <property type="entry name" value="Glyco_hydro/deAcase_b/a-brl"/>
</dbReference>
<evidence type="ECO:0000256" key="2">
    <source>
        <dbReference type="ARBA" id="ARBA00022723"/>
    </source>
</evidence>
<comment type="cofactor">
    <cofactor evidence="1">
        <name>Mg(2+)</name>
        <dbReference type="ChEBI" id="CHEBI:18420"/>
    </cofactor>
</comment>
<evidence type="ECO:0000313" key="6">
    <source>
        <dbReference type="EMBL" id="SUO81697.1"/>
    </source>
</evidence>
<dbReference type="GO" id="GO:0016811">
    <property type="term" value="F:hydrolase activity, acting on carbon-nitrogen (but not peptide) bonds, in linear amides"/>
    <property type="evidence" value="ECO:0007669"/>
    <property type="project" value="InterPro"/>
</dbReference>
<dbReference type="CDD" id="cd10803">
    <property type="entry name" value="YdjC_EF3048_like"/>
    <property type="match status" value="1"/>
</dbReference>
<dbReference type="GeneID" id="83705393"/>